<dbReference type="RefSeq" id="WP_091807454.1">
    <property type="nucleotide sequence ID" value="NZ_CP016353.1"/>
</dbReference>
<proteinExistence type="predicted"/>
<dbReference type="Proteomes" id="UP000199494">
    <property type="component" value="Unassembled WGS sequence"/>
</dbReference>
<dbReference type="GO" id="GO:0005737">
    <property type="term" value="C:cytoplasm"/>
    <property type="evidence" value="ECO:0007669"/>
    <property type="project" value="TreeGrafter"/>
</dbReference>
<dbReference type="GO" id="GO:0010134">
    <property type="term" value="P:sulfate assimilation via adenylyl sulfate reduction"/>
    <property type="evidence" value="ECO:0007669"/>
    <property type="project" value="TreeGrafter"/>
</dbReference>
<accession>A0A1G6TI52</accession>
<dbReference type="AlphaFoldDB" id="A0A1G6TI52"/>
<protein>
    <submittedName>
        <fullName evidence="2">Adenylylsulfate kinase</fullName>
    </submittedName>
</protein>
<gene>
    <name evidence="2" type="ORF">SAMN05421630_107135</name>
</gene>
<keyword evidence="2" id="KW-0418">Kinase</keyword>
<keyword evidence="2" id="KW-0808">Transferase</keyword>
<evidence type="ECO:0000259" key="1">
    <source>
        <dbReference type="Pfam" id="PF01583"/>
    </source>
</evidence>
<dbReference type="PANTHER" id="PTHR42700:SF1">
    <property type="entry name" value="SULFATE ADENYLYLTRANSFERASE"/>
    <property type="match status" value="1"/>
</dbReference>
<dbReference type="NCBIfam" id="NF004041">
    <property type="entry name" value="PRK05541.1"/>
    <property type="match status" value="1"/>
</dbReference>
<sequence length="172" mass="18530">MARSGSVAWITGLSGAGKSEVAGSLVGRLHERGTRPVLLDGDELRETLGVRSGYDLSSRRALAATYARMCLLLSGQGHVVVCATISLHHDIHDWNREHLPGYLEVFLDVPVGELRRRDPKGIYRDGTDIVGTGGFAAEFPLAPDLRIRNVAPLTAREAGARIFEAGAGKGMW</sequence>
<dbReference type="SUPFAM" id="SSF52540">
    <property type="entry name" value="P-loop containing nucleoside triphosphate hydrolases"/>
    <property type="match status" value="1"/>
</dbReference>
<dbReference type="InterPro" id="IPR050512">
    <property type="entry name" value="Sulf_AdTrans/APS_kinase"/>
</dbReference>
<organism evidence="2 3">
    <name type="scientific">Prauserella marina</name>
    <dbReference type="NCBI Taxonomy" id="530584"/>
    <lineage>
        <taxon>Bacteria</taxon>
        <taxon>Bacillati</taxon>
        <taxon>Actinomycetota</taxon>
        <taxon>Actinomycetes</taxon>
        <taxon>Pseudonocardiales</taxon>
        <taxon>Pseudonocardiaceae</taxon>
        <taxon>Prauserella</taxon>
    </lineage>
</organism>
<evidence type="ECO:0000313" key="2">
    <source>
        <dbReference type="EMBL" id="SDD28721.1"/>
    </source>
</evidence>
<dbReference type="InterPro" id="IPR059117">
    <property type="entry name" value="APS_kinase_dom"/>
</dbReference>
<dbReference type="STRING" id="530584.SAMN05421630_107135"/>
<dbReference type="OrthoDB" id="9804504at2"/>
<dbReference type="Gene3D" id="3.40.50.300">
    <property type="entry name" value="P-loop containing nucleotide triphosphate hydrolases"/>
    <property type="match status" value="1"/>
</dbReference>
<dbReference type="EMBL" id="FMZE01000007">
    <property type="protein sequence ID" value="SDD28721.1"/>
    <property type="molecule type" value="Genomic_DNA"/>
</dbReference>
<name>A0A1G6TI52_9PSEU</name>
<feature type="domain" description="APS kinase" evidence="1">
    <location>
        <begin position="5"/>
        <end position="147"/>
    </location>
</feature>
<dbReference type="GO" id="GO:0004781">
    <property type="term" value="F:sulfate adenylyltransferase (ATP) activity"/>
    <property type="evidence" value="ECO:0007669"/>
    <property type="project" value="TreeGrafter"/>
</dbReference>
<dbReference type="GO" id="GO:0016301">
    <property type="term" value="F:kinase activity"/>
    <property type="evidence" value="ECO:0007669"/>
    <property type="project" value="UniProtKB-KW"/>
</dbReference>
<evidence type="ECO:0000313" key="3">
    <source>
        <dbReference type="Proteomes" id="UP000199494"/>
    </source>
</evidence>
<dbReference type="InterPro" id="IPR027417">
    <property type="entry name" value="P-loop_NTPase"/>
</dbReference>
<keyword evidence="3" id="KW-1185">Reference proteome</keyword>
<dbReference type="PANTHER" id="PTHR42700">
    <property type="entry name" value="SULFATE ADENYLYLTRANSFERASE"/>
    <property type="match status" value="1"/>
</dbReference>
<dbReference type="GO" id="GO:0019379">
    <property type="term" value="P:sulfate assimilation, phosphoadenylyl sulfate reduction by phosphoadenylyl-sulfate reductase (thioredoxin)"/>
    <property type="evidence" value="ECO:0007669"/>
    <property type="project" value="TreeGrafter"/>
</dbReference>
<reference evidence="2 3" key="1">
    <citation type="submission" date="2016-10" db="EMBL/GenBank/DDBJ databases">
        <authorList>
            <person name="de Groot N.N."/>
        </authorList>
    </citation>
    <scope>NUCLEOTIDE SEQUENCE [LARGE SCALE GENOMIC DNA]</scope>
    <source>
        <strain evidence="2 3">CGMCC 4.5506</strain>
    </source>
</reference>
<dbReference type="Pfam" id="PF01583">
    <property type="entry name" value="APS_kinase"/>
    <property type="match status" value="1"/>
</dbReference>